<feature type="non-terminal residue" evidence="2">
    <location>
        <position position="1"/>
    </location>
</feature>
<keyword evidence="3" id="KW-1185">Reference proteome</keyword>
<proteinExistence type="predicted"/>
<feature type="non-terminal residue" evidence="2">
    <location>
        <position position="130"/>
    </location>
</feature>
<dbReference type="Proteomes" id="UP001497497">
    <property type="component" value="Unassembled WGS sequence"/>
</dbReference>
<name>A0AAV2HT00_LYMST</name>
<protein>
    <recommendedName>
        <fullName evidence="1">EB domain-containing protein</fullName>
    </recommendedName>
</protein>
<organism evidence="2 3">
    <name type="scientific">Lymnaea stagnalis</name>
    <name type="common">Great pond snail</name>
    <name type="synonym">Helix stagnalis</name>
    <dbReference type="NCBI Taxonomy" id="6523"/>
    <lineage>
        <taxon>Eukaryota</taxon>
        <taxon>Metazoa</taxon>
        <taxon>Spiralia</taxon>
        <taxon>Lophotrochozoa</taxon>
        <taxon>Mollusca</taxon>
        <taxon>Gastropoda</taxon>
        <taxon>Heterobranchia</taxon>
        <taxon>Euthyneura</taxon>
        <taxon>Panpulmonata</taxon>
        <taxon>Hygrophila</taxon>
        <taxon>Lymnaeoidea</taxon>
        <taxon>Lymnaeidae</taxon>
        <taxon>Lymnaea</taxon>
    </lineage>
</organism>
<feature type="domain" description="EB" evidence="1">
    <location>
        <begin position="81"/>
        <end position="128"/>
    </location>
</feature>
<gene>
    <name evidence="2" type="ORF">GSLYS_00011130001</name>
</gene>
<dbReference type="InterPro" id="IPR006149">
    <property type="entry name" value="EB_dom"/>
</dbReference>
<evidence type="ECO:0000313" key="3">
    <source>
        <dbReference type="Proteomes" id="UP001497497"/>
    </source>
</evidence>
<sequence length="130" mass="14216">CTYDAECVIPKLRPKPWFNTTSGSVVGSPDSLICECKDLFYTNGTKCHPSKGPGKPCTGLGQCVHNAECQTPYGGVCLCFETHYSDGNSCPQKKPPMEPCTQDHQCVFNSSCDKVEDVCRCKKGFFETST</sequence>
<dbReference type="EMBL" id="CAXITT010000254">
    <property type="protein sequence ID" value="CAL1537217.1"/>
    <property type="molecule type" value="Genomic_DNA"/>
</dbReference>
<accession>A0AAV2HT00</accession>
<reference evidence="2 3" key="1">
    <citation type="submission" date="2024-04" db="EMBL/GenBank/DDBJ databases">
        <authorList>
            <consortium name="Genoscope - CEA"/>
            <person name="William W."/>
        </authorList>
    </citation>
    <scope>NUCLEOTIDE SEQUENCE [LARGE SCALE GENOMIC DNA]</scope>
</reference>
<dbReference type="Pfam" id="PF01683">
    <property type="entry name" value="EB"/>
    <property type="match status" value="1"/>
</dbReference>
<evidence type="ECO:0000259" key="1">
    <source>
        <dbReference type="Pfam" id="PF01683"/>
    </source>
</evidence>
<evidence type="ECO:0000313" key="2">
    <source>
        <dbReference type="EMBL" id="CAL1537217.1"/>
    </source>
</evidence>
<comment type="caution">
    <text evidence="2">The sequence shown here is derived from an EMBL/GenBank/DDBJ whole genome shotgun (WGS) entry which is preliminary data.</text>
</comment>
<dbReference type="AlphaFoldDB" id="A0AAV2HT00"/>